<feature type="transmembrane region" description="Helical" evidence="8">
    <location>
        <begin position="229"/>
        <end position="249"/>
    </location>
</feature>
<evidence type="ECO:0000313" key="12">
    <source>
        <dbReference type="Proteomes" id="UP000549971"/>
    </source>
</evidence>
<keyword evidence="5 8" id="KW-0472">Membrane</keyword>
<dbReference type="RefSeq" id="WP_337925882.1">
    <property type="nucleotide sequence ID" value="NZ_JACHMY010000001.1"/>
</dbReference>
<feature type="region of interest" description="Disordered" evidence="7">
    <location>
        <begin position="1"/>
        <end position="204"/>
    </location>
</feature>
<evidence type="ECO:0000256" key="2">
    <source>
        <dbReference type="ARBA" id="ARBA00022475"/>
    </source>
</evidence>
<feature type="compositionally biased region" description="Polar residues" evidence="7">
    <location>
        <begin position="149"/>
        <end position="158"/>
    </location>
</feature>
<feature type="transmembrane region" description="Helical" evidence="8">
    <location>
        <begin position="559"/>
        <end position="582"/>
    </location>
</feature>
<dbReference type="Pfam" id="PF12704">
    <property type="entry name" value="MacB_PCD"/>
    <property type="match status" value="1"/>
</dbReference>
<dbReference type="GO" id="GO:0022857">
    <property type="term" value="F:transmembrane transporter activity"/>
    <property type="evidence" value="ECO:0007669"/>
    <property type="project" value="TreeGrafter"/>
</dbReference>
<evidence type="ECO:0000259" key="9">
    <source>
        <dbReference type="Pfam" id="PF02687"/>
    </source>
</evidence>
<dbReference type="InterPro" id="IPR025857">
    <property type="entry name" value="MacB_PCD"/>
</dbReference>
<dbReference type="InterPro" id="IPR003838">
    <property type="entry name" value="ABC3_permease_C"/>
</dbReference>
<feature type="domain" description="ABC3 transporter permease C-terminal" evidence="9">
    <location>
        <begin position="480"/>
        <end position="592"/>
    </location>
</feature>
<gene>
    <name evidence="11" type="ORF">HDA39_005053</name>
</gene>
<dbReference type="Pfam" id="PF02687">
    <property type="entry name" value="FtsX"/>
    <property type="match status" value="1"/>
</dbReference>
<dbReference type="InterPro" id="IPR050250">
    <property type="entry name" value="Macrolide_Exporter_MacB"/>
</dbReference>
<proteinExistence type="inferred from homology"/>
<evidence type="ECO:0000256" key="3">
    <source>
        <dbReference type="ARBA" id="ARBA00022692"/>
    </source>
</evidence>
<keyword evidence="2" id="KW-1003">Cell membrane</keyword>
<evidence type="ECO:0000256" key="4">
    <source>
        <dbReference type="ARBA" id="ARBA00022989"/>
    </source>
</evidence>
<feature type="compositionally biased region" description="Low complexity" evidence="7">
    <location>
        <begin position="15"/>
        <end position="29"/>
    </location>
</feature>
<feature type="transmembrane region" description="Helical" evidence="8">
    <location>
        <begin position="476"/>
        <end position="501"/>
    </location>
</feature>
<feature type="domain" description="MacB-like periplasmic core" evidence="10">
    <location>
        <begin position="230"/>
        <end position="440"/>
    </location>
</feature>
<evidence type="ECO:0000313" key="11">
    <source>
        <dbReference type="EMBL" id="MBB5838319.1"/>
    </source>
</evidence>
<evidence type="ECO:0000256" key="6">
    <source>
        <dbReference type="ARBA" id="ARBA00038076"/>
    </source>
</evidence>
<evidence type="ECO:0000256" key="7">
    <source>
        <dbReference type="SAM" id="MobiDB-lite"/>
    </source>
</evidence>
<feature type="transmembrane region" description="Helical" evidence="8">
    <location>
        <begin position="529"/>
        <end position="553"/>
    </location>
</feature>
<dbReference type="PANTHER" id="PTHR30572">
    <property type="entry name" value="MEMBRANE COMPONENT OF TRANSPORTER-RELATED"/>
    <property type="match status" value="1"/>
</dbReference>
<keyword evidence="4 8" id="KW-1133">Transmembrane helix</keyword>
<dbReference type="Proteomes" id="UP000549971">
    <property type="component" value="Unassembled WGS sequence"/>
</dbReference>
<evidence type="ECO:0000256" key="8">
    <source>
        <dbReference type="SAM" id="Phobius"/>
    </source>
</evidence>
<name>A0A7W9MVZ2_9ACTN</name>
<comment type="subcellular location">
    <subcellularLocation>
        <location evidence="1">Cell membrane</location>
        <topology evidence="1">Multi-pass membrane protein</topology>
    </subcellularLocation>
</comment>
<keyword evidence="3 8" id="KW-0812">Transmembrane</keyword>
<organism evidence="11 12">
    <name type="scientific">Kribbella italica</name>
    <dbReference type="NCBI Taxonomy" id="1540520"/>
    <lineage>
        <taxon>Bacteria</taxon>
        <taxon>Bacillati</taxon>
        <taxon>Actinomycetota</taxon>
        <taxon>Actinomycetes</taxon>
        <taxon>Propionibacteriales</taxon>
        <taxon>Kribbellaceae</taxon>
        <taxon>Kribbella</taxon>
    </lineage>
</organism>
<evidence type="ECO:0000259" key="10">
    <source>
        <dbReference type="Pfam" id="PF12704"/>
    </source>
</evidence>
<dbReference type="AlphaFoldDB" id="A0A7W9MVZ2"/>
<feature type="compositionally biased region" description="Low complexity" evidence="7">
    <location>
        <begin position="42"/>
        <end position="137"/>
    </location>
</feature>
<dbReference type="EMBL" id="JACHMY010000001">
    <property type="protein sequence ID" value="MBB5838319.1"/>
    <property type="molecule type" value="Genomic_DNA"/>
</dbReference>
<comment type="similarity">
    <text evidence="6">Belongs to the ABC-4 integral membrane protein family.</text>
</comment>
<sequence length="599" mass="60238">MPAPDSTDHPAVGPDGSDSTAGTGTSDTTNHPTVGPDRSHSTPGTGTTDTTNHPTVGPDRSHSTPGTGTTDTTNHPTAGPDRSHSTPGTGTTDTTNHPTAGPDGPDSTTGTSTTDTTDHPTAGPDGPDSTTGTSTTDTTDHPAIGPDGSDSTPGTDTSHTTDHPAPGIRHSNNSSLFPPAAAGSSSDLTRRGSGDQPRAVRGRLQPARLWPGDVVKVGAVGLRTRPMRAFLSALGIAIGIAAMVAVVGISSSSRAELDATLDALGTNLLTVEPGTRLTGEQAELPMAAEGMVGRIAPVEAQSAIGRVDGTNVYRTGKIPVVETNGIVPYAARTDLLDTIGGTIRSGKWLDAATGSFPATVLGAAAAERLGITRAGPDTQILIGDEWFTVLGVLAPAALAPELDSAALIGWPAAGSALGFDGHPTKIYTRSADRQVEAVREVLGATANPEAPNEVQVSRPSDALAAQQAAGEAFTGLLLGLGAVALLVGGVGVANIMVISVLERRAEIGLRRSLGATRGQVRAQFLTESLLLSALGGLGGAALGSGVTAVYAAYQGWLTVIPLWAVTGGIAATLMIGAVAGLYPAIRASRLSPTEALATP</sequence>
<accession>A0A7W9MVZ2</accession>
<keyword evidence="12" id="KW-1185">Reference proteome</keyword>
<evidence type="ECO:0000256" key="5">
    <source>
        <dbReference type="ARBA" id="ARBA00023136"/>
    </source>
</evidence>
<comment type="caution">
    <text evidence="11">The sequence shown here is derived from an EMBL/GenBank/DDBJ whole genome shotgun (WGS) entry which is preliminary data.</text>
</comment>
<dbReference type="PANTHER" id="PTHR30572:SF4">
    <property type="entry name" value="ABC TRANSPORTER PERMEASE YTRF"/>
    <property type="match status" value="1"/>
</dbReference>
<dbReference type="GO" id="GO:0005886">
    <property type="term" value="C:plasma membrane"/>
    <property type="evidence" value="ECO:0007669"/>
    <property type="project" value="UniProtKB-SubCell"/>
</dbReference>
<reference evidence="11 12" key="1">
    <citation type="submission" date="2020-08" db="EMBL/GenBank/DDBJ databases">
        <title>Sequencing the genomes of 1000 actinobacteria strains.</title>
        <authorList>
            <person name="Klenk H.-P."/>
        </authorList>
    </citation>
    <scope>NUCLEOTIDE SEQUENCE [LARGE SCALE GENOMIC DNA]</scope>
    <source>
        <strain evidence="11 12">DSM 28967</strain>
    </source>
</reference>
<protein>
    <submittedName>
        <fullName evidence="11">Putative ABC transport system permease protein</fullName>
    </submittedName>
</protein>
<evidence type="ECO:0000256" key="1">
    <source>
        <dbReference type="ARBA" id="ARBA00004651"/>
    </source>
</evidence>